<proteinExistence type="predicted"/>
<dbReference type="OrthoDB" id="3863715at2759"/>
<dbReference type="Proteomes" id="UP000002036">
    <property type="component" value="Chromosome G"/>
</dbReference>
<dbReference type="EMBL" id="CU928171">
    <property type="protein sequence ID" value="CAR25190.1"/>
    <property type="molecule type" value="Genomic_DNA"/>
</dbReference>
<dbReference type="GeneID" id="8293910"/>
<accession>C5DN29</accession>
<sequence>MTKLEKSRVDKRRRDKVEFDMPAVGEPIEKYHNGLNLELLERGRLDFIKYQESVKGQLTQDQFDLVRSCSLTEDNLMTTSDKLHAGNVETKFLLLKRRYYVDADGIVRDYKCSDTVVCEPELMFDLIMCGHLKNGHLHWRRLHSYLRHNYANTTRAFAQICVKYCSQCNPEEELRPYKKFRHTNIYSGLLPLERVHVEIISPFSEAIEGTYSHVLFFRDYYSRFVWMQPLKGDDVRDITKGLLATLLLLPRIPIFIETSTIDRQDLFEACEDVAGQYSLYIGLGMSQSSTFQKNGVERLRYLLQRNEEQCLRSWYMCLKYGATNHNLNYNARILGVPGNLLHSTVCDYGRQFELKREDLIEKLFARNVVEIKVSGRRRGIIYLEDETSAFKMPDEEYISAENETDMNDDDLGFGSATRLTTPLTSPGRTPSRTPNRTPGRTPGRTPNEVRKVQGGELENLGAENQKVDDVDSTGTSSELSGPAQKYYPGNSRSTTYTEASNNDFSVEI</sequence>
<dbReference type="HOGENOM" id="CLU_030376_1_0_1"/>
<feature type="compositionally biased region" description="Polar residues" evidence="1">
    <location>
        <begin position="490"/>
        <end position="508"/>
    </location>
</feature>
<reference evidence="2 3" key="1">
    <citation type="journal article" date="2009" name="Genome Res.">
        <title>Comparative genomics of protoploid Saccharomycetaceae.</title>
        <authorList>
            <consortium name="The Genolevures Consortium"/>
            <person name="Souciet J.-L."/>
            <person name="Dujon B."/>
            <person name="Gaillardin C."/>
            <person name="Johnston M."/>
            <person name="Baret P.V."/>
            <person name="Cliften P."/>
            <person name="Sherman D.J."/>
            <person name="Weissenbach J."/>
            <person name="Westhof E."/>
            <person name="Wincker P."/>
            <person name="Jubin C."/>
            <person name="Poulain J."/>
            <person name="Barbe V."/>
            <person name="Segurens B."/>
            <person name="Artiguenave F."/>
            <person name="Anthouard V."/>
            <person name="Vacherie B."/>
            <person name="Val M.-E."/>
            <person name="Fulton R.S."/>
            <person name="Minx P."/>
            <person name="Wilson R."/>
            <person name="Durrens P."/>
            <person name="Jean G."/>
            <person name="Marck C."/>
            <person name="Martin T."/>
            <person name="Nikolski M."/>
            <person name="Rolland T."/>
            <person name="Seret M.-L."/>
            <person name="Casaregola S."/>
            <person name="Despons L."/>
            <person name="Fairhead C."/>
            <person name="Fischer G."/>
            <person name="Lafontaine I."/>
            <person name="Leh V."/>
            <person name="Lemaire M."/>
            <person name="de Montigny J."/>
            <person name="Neuveglise C."/>
            <person name="Thierry A."/>
            <person name="Blanc-Lenfle I."/>
            <person name="Bleykasten C."/>
            <person name="Diffels J."/>
            <person name="Fritsch E."/>
            <person name="Frangeul L."/>
            <person name="Goeffon A."/>
            <person name="Jauniaux N."/>
            <person name="Kachouri-Lafond R."/>
            <person name="Payen C."/>
            <person name="Potier S."/>
            <person name="Pribylova L."/>
            <person name="Ozanne C."/>
            <person name="Richard G.-F."/>
            <person name="Sacerdot C."/>
            <person name="Straub M.-L."/>
            <person name="Talla E."/>
        </authorList>
    </citation>
    <scope>NUCLEOTIDE SEQUENCE [LARGE SCALE GENOMIC DNA]</scope>
    <source>
        <strain evidence="3">ATCC 56472 / CBS 6340 / NRRL Y-8284</strain>
    </source>
</reference>
<protein>
    <submittedName>
        <fullName evidence="2">KLTH0G13684p</fullName>
    </submittedName>
</protein>
<feature type="compositionally biased region" description="Polar residues" evidence="1">
    <location>
        <begin position="417"/>
        <end position="438"/>
    </location>
</feature>
<dbReference type="STRING" id="559295.C5DN29"/>
<dbReference type="eggNOG" id="ENOG502R9VR">
    <property type="taxonomic scope" value="Eukaryota"/>
</dbReference>
<dbReference type="InParanoid" id="C5DN29"/>
<gene>
    <name evidence="2" type="ordered locus">KLTH0G13684g</name>
</gene>
<dbReference type="FunCoup" id="C5DN29">
    <property type="interactions" value="352"/>
</dbReference>
<dbReference type="AlphaFoldDB" id="C5DN29"/>
<feature type="region of interest" description="Disordered" evidence="1">
    <location>
        <begin position="402"/>
        <end position="508"/>
    </location>
</feature>
<keyword evidence="3" id="KW-1185">Reference proteome</keyword>
<evidence type="ECO:0000256" key="1">
    <source>
        <dbReference type="SAM" id="MobiDB-lite"/>
    </source>
</evidence>
<dbReference type="RefSeq" id="XP_002555627.1">
    <property type="nucleotide sequence ID" value="XM_002555581.1"/>
</dbReference>
<dbReference type="KEGG" id="lth:KLTH0G13684g"/>
<evidence type="ECO:0000313" key="3">
    <source>
        <dbReference type="Proteomes" id="UP000002036"/>
    </source>
</evidence>
<evidence type="ECO:0000313" key="2">
    <source>
        <dbReference type="EMBL" id="CAR25190.1"/>
    </source>
</evidence>
<dbReference type="OMA" id="CSVCNPS"/>
<feature type="compositionally biased region" description="Acidic residues" evidence="1">
    <location>
        <begin position="402"/>
        <end position="411"/>
    </location>
</feature>
<organism evidence="2 3">
    <name type="scientific">Lachancea thermotolerans (strain ATCC 56472 / CBS 6340 / NRRL Y-8284)</name>
    <name type="common">Yeast</name>
    <name type="synonym">Kluyveromyces thermotolerans</name>
    <dbReference type="NCBI Taxonomy" id="559295"/>
    <lineage>
        <taxon>Eukaryota</taxon>
        <taxon>Fungi</taxon>
        <taxon>Dikarya</taxon>
        <taxon>Ascomycota</taxon>
        <taxon>Saccharomycotina</taxon>
        <taxon>Saccharomycetes</taxon>
        <taxon>Saccharomycetales</taxon>
        <taxon>Saccharomycetaceae</taxon>
        <taxon>Lachancea</taxon>
    </lineage>
</organism>
<name>C5DN29_LACTC</name>